<sequence length="70" mass="7820">MLQHNVKLQAAAANSPTRSPSTSPIIHLRRPQNLEDAPHPAVEMETRRLSENFRDRRGVVMSGFIGDEKG</sequence>
<reference evidence="2 3" key="1">
    <citation type="journal article" date="2018" name="Mol. Plant">
        <title>The genome of Artemisia annua provides insight into the evolution of Asteraceae family and artemisinin biosynthesis.</title>
        <authorList>
            <person name="Shen Q."/>
            <person name="Zhang L."/>
            <person name="Liao Z."/>
            <person name="Wang S."/>
            <person name="Yan T."/>
            <person name="Shi P."/>
            <person name="Liu M."/>
            <person name="Fu X."/>
            <person name="Pan Q."/>
            <person name="Wang Y."/>
            <person name="Lv Z."/>
            <person name="Lu X."/>
            <person name="Zhang F."/>
            <person name="Jiang W."/>
            <person name="Ma Y."/>
            <person name="Chen M."/>
            <person name="Hao X."/>
            <person name="Li L."/>
            <person name="Tang Y."/>
            <person name="Lv G."/>
            <person name="Zhou Y."/>
            <person name="Sun X."/>
            <person name="Brodelius P.E."/>
            <person name="Rose J.K.C."/>
            <person name="Tang K."/>
        </authorList>
    </citation>
    <scope>NUCLEOTIDE SEQUENCE [LARGE SCALE GENOMIC DNA]</scope>
    <source>
        <strain evidence="3">cv. Huhao1</strain>
        <tissue evidence="2">Leaf</tissue>
    </source>
</reference>
<evidence type="ECO:0000256" key="1">
    <source>
        <dbReference type="SAM" id="MobiDB-lite"/>
    </source>
</evidence>
<gene>
    <name evidence="2" type="ORF">CTI12_AA112410</name>
</gene>
<name>A0A2U1PF45_ARTAN</name>
<dbReference type="Proteomes" id="UP000245207">
    <property type="component" value="Unassembled WGS sequence"/>
</dbReference>
<organism evidence="2 3">
    <name type="scientific">Artemisia annua</name>
    <name type="common">Sweet wormwood</name>
    <dbReference type="NCBI Taxonomy" id="35608"/>
    <lineage>
        <taxon>Eukaryota</taxon>
        <taxon>Viridiplantae</taxon>
        <taxon>Streptophyta</taxon>
        <taxon>Embryophyta</taxon>
        <taxon>Tracheophyta</taxon>
        <taxon>Spermatophyta</taxon>
        <taxon>Magnoliopsida</taxon>
        <taxon>eudicotyledons</taxon>
        <taxon>Gunneridae</taxon>
        <taxon>Pentapetalae</taxon>
        <taxon>asterids</taxon>
        <taxon>campanulids</taxon>
        <taxon>Asterales</taxon>
        <taxon>Asteraceae</taxon>
        <taxon>Asteroideae</taxon>
        <taxon>Anthemideae</taxon>
        <taxon>Artemisiinae</taxon>
        <taxon>Artemisia</taxon>
    </lineage>
</organism>
<proteinExistence type="predicted"/>
<feature type="region of interest" description="Disordered" evidence="1">
    <location>
        <begin position="1"/>
        <end position="27"/>
    </location>
</feature>
<evidence type="ECO:0000313" key="3">
    <source>
        <dbReference type="Proteomes" id="UP000245207"/>
    </source>
</evidence>
<feature type="compositionally biased region" description="Low complexity" evidence="1">
    <location>
        <begin position="10"/>
        <end position="24"/>
    </location>
</feature>
<accession>A0A2U1PF45</accession>
<dbReference type="AlphaFoldDB" id="A0A2U1PF45"/>
<dbReference type="EMBL" id="PKPP01001238">
    <property type="protein sequence ID" value="PWA84353.1"/>
    <property type="molecule type" value="Genomic_DNA"/>
</dbReference>
<comment type="caution">
    <text evidence="2">The sequence shown here is derived from an EMBL/GenBank/DDBJ whole genome shotgun (WGS) entry which is preliminary data.</text>
</comment>
<keyword evidence="3" id="KW-1185">Reference proteome</keyword>
<evidence type="ECO:0000313" key="2">
    <source>
        <dbReference type="EMBL" id="PWA84353.1"/>
    </source>
</evidence>
<protein>
    <submittedName>
        <fullName evidence="2">Uncharacterized protein</fullName>
    </submittedName>
</protein>